<protein>
    <submittedName>
        <fullName evidence="1">Uncharacterized protein</fullName>
    </submittedName>
</protein>
<organism evidence="1 2">
    <name type="scientific">Knoellia sinensis KCTC 19936</name>
    <dbReference type="NCBI Taxonomy" id="1385520"/>
    <lineage>
        <taxon>Bacteria</taxon>
        <taxon>Bacillati</taxon>
        <taxon>Actinomycetota</taxon>
        <taxon>Actinomycetes</taxon>
        <taxon>Micrococcales</taxon>
        <taxon>Intrasporangiaceae</taxon>
        <taxon>Knoellia</taxon>
    </lineage>
</organism>
<sequence length="137" mass="14875">MTGPHINVDVFRHRPVNEVSALLPDPTSITAVLAELPEGLVDPTAVQVLQGDEGVRIFDRTGEEHGFRSRLVRFFQQLGYDQNMLLVHEEGLKAGEALVTIPCSFGERLEVGRALRASGAHAIIYFGPGTAETLTAP</sequence>
<dbReference type="RefSeq" id="WP_035910627.1">
    <property type="nucleotide sequence ID" value="NZ_AVPJ01000001.1"/>
</dbReference>
<proteinExistence type="predicted"/>
<dbReference type="Proteomes" id="UP000030002">
    <property type="component" value="Unassembled WGS sequence"/>
</dbReference>
<name>A0A0A0JDX1_9MICO</name>
<dbReference type="eggNOG" id="ENOG50324MG">
    <property type="taxonomic scope" value="Bacteria"/>
</dbReference>
<reference evidence="1 2" key="1">
    <citation type="submission" date="2013-08" db="EMBL/GenBank/DDBJ databases">
        <title>The genome sequence of Knoellia sinensis.</title>
        <authorList>
            <person name="Zhu W."/>
            <person name="Wang G."/>
        </authorList>
    </citation>
    <scope>NUCLEOTIDE SEQUENCE [LARGE SCALE GENOMIC DNA]</scope>
    <source>
        <strain evidence="1 2">KCTC 19936</strain>
    </source>
</reference>
<gene>
    <name evidence="1" type="ORF">N802_00280</name>
</gene>
<accession>A0A0A0JDX1</accession>
<comment type="caution">
    <text evidence="1">The sequence shown here is derived from an EMBL/GenBank/DDBJ whole genome shotgun (WGS) entry which is preliminary data.</text>
</comment>
<dbReference type="OrthoDB" id="3291693at2"/>
<evidence type="ECO:0000313" key="1">
    <source>
        <dbReference type="EMBL" id="KGN34979.1"/>
    </source>
</evidence>
<keyword evidence="2" id="KW-1185">Reference proteome</keyword>
<dbReference type="EMBL" id="AVPJ01000001">
    <property type="protein sequence ID" value="KGN34979.1"/>
    <property type="molecule type" value="Genomic_DNA"/>
</dbReference>
<evidence type="ECO:0000313" key="2">
    <source>
        <dbReference type="Proteomes" id="UP000030002"/>
    </source>
</evidence>
<dbReference type="STRING" id="1385520.N802_00280"/>
<dbReference type="AlphaFoldDB" id="A0A0A0JDX1"/>